<feature type="region of interest" description="Disordered" evidence="1">
    <location>
        <begin position="1"/>
        <end position="121"/>
    </location>
</feature>
<feature type="region of interest" description="Disordered" evidence="1">
    <location>
        <begin position="463"/>
        <end position="483"/>
    </location>
</feature>
<keyword evidence="2" id="KW-0472">Membrane</keyword>
<feature type="transmembrane region" description="Helical" evidence="2">
    <location>
        <begin position="127"/>
        <end position="147"/>
    </location>
</feature>
<sequence>MASAPDSMWLGQRRNTNTLHPDQTFSMNLLPSHAFNGTNLGNTDQDGLSRTPSPTPEETDVETLSSWLLRGSGVSLDDESRHDEDNSPVARPEQPKHSATDSATTTPGAHEDARKPKHITRRGPSRYLHGWIVHVPAVIVTIVVIIIGKMEIYWYPEIGPVIGSSYRLDPEIISNVLQLAAKIHECLIVASLSSIALAMFRRRLITDGVRLGFLTGSYRVGDLGYLGRPAFWRQGLDVLEPWEILLSGFLVFSTLMSTIVGPASAVLIIPTLGWWDFRPGTAFENIELPIRYLGHRDSVWTKTYAVTEDLRGYECHTLNGTLTPHCPGGGFAGISKWVQNYDGSELRSNLTFSATSADIRRHVDFTQSNFSNDTAYVTISTTPPQCVLDSIGLLHHYIKDITDGPVGAVSYEPRYSLTTIPEQVPSLVQLYQPFVQSRCRVYNMTLESQLAYPKEDFQCFNDPDCEERIKNPPPYDKTPTESDDLRDRSVVLNYGPDRDNSPVIYLSGLMPNTSHTTEGEQPSILYLCAQMANWVSSNFSADPAVSDVLHSTLSDGKRMQEIYQNRSGIAHDVRPIHFNMSWSKYVNPTWKTTESTNVTYLSSLAPSFVLKVIGNSDTVARYTALSDTTNTTAIEVFLAKVFGGYLTDAIARSSFNHKKIVKLNNTSSELNFVDLRQQYGVESGKHTFTRQDENSILDKWTTGEQVFSHISLEDHLEFLDKNALPINIEARRYGYGSGQGQERRTGRWAQTMLYIYLGVVAVYAATIAVGNALGHLKGGEGVGVQSVIPWTDLQELFVLGLRSPPPREHDLTDAGAGVSSTRVWQKVIAARADDGDNVQLGFKETPSARLDLTRLDLTGKKKYF</sequence>
<feature type="transmembrane region" description="Helical" evidence="2">
    <location>
        <begin position="753"/>
        <end position="773"/>
    </location>
</feature>
<evidence type="ECO:0000313" key="4">
    <source>
        <dbReference type="Proteomes" id="UP000310108"/>
    </source>
</evidence>
<keyword evidence="2" id="KW-1133">Transmembrane helix</keyword>
<dbReference type="OrthoDB" id="5342924at2759"/>
<protein>
    <submittedName>
        <fullName evidence="3">Uncharacterized protein</fullName>
    </submittedName>
</protein>
<gene>
    <name evidence="3" type="ORF">CTA1_2819</name>
</gene>
<evidence type="ECO:0000256" key="1">
    <source>
        <dbReference type="SAM" id="MobiDB-lite"/>
    </source>
</evidence>
<evidence type="ECO:0000313" key="3">
    <source>
        <dbReference type="EMBL" id="TKW51676.1"/>
    </source>
</evidence>
<keyword evidence="2" id="KW-0812">Transmembrane</keyword>
<feature type="compositionally biased region" description="Polar residues" evidence="1">
    <location>
        <begin position="13"/>
        <end position="52"/>
    </location>
</feature>
<organism evidence="3 4">
    <name type="scientific">Colletotrichum tanaceti</name>
    <dbReference type="NCBI Taxonomy" id="1306861"/>
    <lineage>
        <taxon>Eukaryota</taxon>
        <taxon>Fungi</taxon>
        <taxon>Dikarya</taxon>
        <taxon>Ascomycota</taxon>
        <taxon>Pezizomycotina</taxon>
        <taxon>Sordariomycetes</taxon>
        <taxon>Hypocreomycetidae</taxon>
        <taxon>Glomerellales</taxon>
        <taxon>Glomerellaceae</taxon>
        <taxon>Colletotrichum</taxon>
        <taxon>Colletotrichum destructivum species complex</taxon>
    </lineage>
</organism>
<proteinExistence type="predicted"/>
<dbReference type="EMBL" id="PJEX01000289">
    <property type="protein sequence ID" value="TKW51676.1"/>
    <property type="molecule type" value="Genomic_DNA"/>
</dbReference>
<dbReference type="AlphaFoldDB" id="A0A4V6DGA0"/>
<accession>A0A4V6DGA0</accession>
<evidence type="ECO:0000256" key="2">
    <source>
        <dbReference type="SAM" id="Phobius"/>
    </source>
</evidence>
<dbReference type="Proteomes" id="UP000310108">
    <property type="component" value="Unassembled WGS sequence"/>
</dbReference>
<comment type="caution">
    <text evidence="3">The sequence shown here is derived from an EMBL/GenBank/DDBJ whole genome shotgun (WGS) entry which is preliminary data.</text>
</comment>
<keyword evidence="4" id="KW-1185">Reference proteome</keyword>
<name>A0A4V6DGA0_9PEZI</name>
<reference evidence="3 4" key="1">
    <citation type="journal article" date="2019" name="PLoS ONE">
        <title>Comparative genome analysis indicates high evolutionary potential of pathogenicity genes in Colletotrichum tanaceti.</title>
        <authorList>
            <person name="Lelwala R.V."/>
            <person name="Korhonen P.K."/>
            <person name="Young N.D."/>
            <person name="Scott J.B."/>
            <person name="Ades P.A."/>
            <person name="Gasser R.B."/>
            <person name="Taylor P.W.J."/>
        </authorList>
    </citation>
    <scope>NUCLEOTIDE SEQUENCE [LARGE SCALE GENOMIC DNA]</scope>
    <source>
        <strain evidence="3">BRIP57314</strain>
    </source>
</reference>